<gene>
    <name evidence="1" type="ORF">L1987_15250</name>
</gene>
<evidence type="ECO:0000313" key="2">
    <source>
        <dbReference type="Proteomes" id="UP001056120"/>
    </source>
</evidence>
<protein>
    <submittedName>
        <fullName evidence="1">Uncharacterized protein</fullName>
    </submittedName>
</protein>
<name>A0ACB9J6L4_9ASTR</name>
<reference evidence="2" key="1">
    <citation type="journal article" date="2022" name="Mol. Ecol. Resour.">
        <title>The genomes of chicory, endive, great burdock and yacon provide insights into Asteraceae palaeo-polyploidization history and plant inulin production.</title>
        <authorList>
            <person name="Fan W."/>
            <person name="Wang S."/>
            <person name="Wang H."/>
            <person name="Wang A."/>
            <person name="Jiang F."/>
            <person name="Liu H."/>
            <person name="Zhao H."/>
            <person name="Xu D."/>
            <person name="Zhang Y."/>
        </authorList>
    </citation>
    <scope>NUCLEOTIDE SEQUENCE [LARGE SCALE GENOMIC DNA]</scope>
    <source>
        <strain evidence="2">cv. Yunnan</strain>
    </source>
</reference>
<keyword evidence="2" id="KW-1185">Reference proteome</keyword>
<sequence length="82" mass="9295">MGQFDFSVPLTRVRFKELNNDLFRKTMGPVKKAMEHAGLEKRQIDEIVLVGGSTQITKYVNWSVLEFLATTDNQKASLAFTS</sequence>
<dbReference type="EMBL" id="CM042022">
    <property type="protein sequence ID" value="KAI3815578.1"/>
    <property type="molecule type" value="Genomic_DNA"/>
</dbReference>
<comment type="caution">
    <text evidence="1">The sequence shown here is derived from an EMBL/GenBank/DDBJ whole genome shotgun (WGS) entry which is preliminary data.</text>
</comment>
<organism evidence="1 2">
    <name type="scientific">Smallanthus sonchifolius</name>
    <dbReference type="NCBI Taxonomy" id="185202"/>
    <lineage>
        <taxon>Eukaryota</taxon>
        <taxon>Viridiplantae</taxon>
        <taxon>Streptophyta</taxon>
        <taxon>Embryophyta</taxon>
        <taxon>Tracheophyta</taxon>
        <taxon>Spermatophyta</taxon>
        <taxon>Magnoliopsida</taxon>
        <taxon>eudicotyledons</taxon>
        <taxon>Gunneridae</taxon>
        <taxon>Pentapetalae</taxon>
        <taxon>asterids</taxon>
        <taxon>campanulids</taxon>
        <taxon>Asterales</taxon>
        <taxon>Asteraceae</taxon>
        <taxon>Asteroideae</taxon>
        <taxon>Heliantheae alliance</taxon>
        <taxon>Millerieae</taxon>
        <taxon>Smallanthus</taxon>
    </lineage>
</organism>
<evidence type="ECO:0000313" key="1">
    <source>
        <dbReference type="EMBL" id="KAI3815578.1"/>
    </source>
</evidence>
<proteinExistence type="predicted"/>
<dbReference type="Proteomes" id="UP001056120">
    <property type="component" value="Linkage Group LG05"/>
</dbReference>
<reference evidence="1 2" key="2">
    <citation type="journal article" date="2022" name="Mol. Ecol. Resour.">
        <title>The genomes of chicory, endive, great burdock and yacon provide insights into Asteraceae paleo-polyploidization history and plant inulin production.</title>
        <authorList>
            <person name="Fan W."/>
            <person name="Wang S."/>
            <person name="Wang H."/>
            <person name="Wang A."/>
            <person name="Jiang F."/>
            <person name="Liu H."/>
            <person name="Zhao H."/>
            <person name="Xu D."/>
            <person name="Zhang Y."/>
        </authorList>
    </citation>
    <scope>NUCLEOTIDE SEQUENCE [LARGE SCALE GENOMIC DNA]</scope>
    <source>
        <strain evidence="2">cv. Yunnan</strain>
        <tissue evidence="1">Leaves</tissue>
    </source>
</reference>
<accession>A0ACB9J6L4</accession>